<keyword evidence="1" id="KW-0472">Membrane</keyword>
<accession>A0ABN2FQ66</accession>
<keyword evidence="1" id="KW-1133">Transmembrane helix</keyword>
<evidence type="ECO:0000313" key="2">
    <source>
        <dbReference type="EMBL" id="GAA1655793.1"/>
    </source>
</evidence>
<name>A0ABN2FQ66_9ACTN</name>
<organism evidence="2 3">
    <name type="scientific">Fodinicola feengrottensis</name>
    <dbReference type="NCBI Taxonomy" id="435914"/>
    <lineage>
        <taxon>Bacteria</taxon>
        <taxon>Bacillati</taxon>
        <taxon>Actinomycetota</taxon>
        <taxon>Actinomycetes</taxon>
        <taxon>Mycobacteriales</taxon>
        <taxon>Fodinicola</taxon>
    </lineage>
</organism>
<feature type="transmembrane region" description="Helical" evidence="1">
    <location>
        <begin position="6"/>
        <end position="29"/>
    </location>
</feature>
<dbReference type="RefSeq" id="WP_344306130.1">
    <property type="nucleotide sequence ID" value="NZ_BAAANY010000001.1"/>
</dbReference>
<evidence type="ECO:0000313" key="3">
    <source>
        <dbReference type="Proteomes" id="UP001500618"/>
    </source>
</evidence>
<evidence type="ECO:0000256" key="1">
    <source>
        <dbReference type="SAM" id="Phobius"/>
    </source>
</evidence>
<feature type="transmembrane region" description="Helical" evidence="1">
    <location>
        <begin position="41"/>
        <end position="62"/>
    </location>
</feature>
<sequence length="121" mass="12376">MSGVVLVLAGIVGQLPLVIALLVGVVMAIRRRAQNPRAATFALIAAVVGLLAEALVIMVVVSSSLLPEIVASAHVPVALVGVVYRVVGIFVSLLAAIPWILITIALFGRSKPAQALPPVTG</sequence>
<feature type="transmembrane region" description="Helical" evidence="1">
    <location>
        <begin position="82"/>
        <end position="107"/>
    </location>
</feature>
<gene>
    <name evidence="2" type="ORF">GCM10009765_01260</name>
</gene>
<dbReference type="EMBL" id="BAAANY010000001">
    <property type="protein sequence ID" value="GAA1655793.1"/>
    <property type="molecule type" value="Genomic_DNA"/>
</dbReference>
<proteinExistence type="predicted"/>
<reference evidence="2 3" key="1">
    <citation type="journal article" date="2019" name="Int. J. Syst. Evol. Microbiol.">
        <title>The Global Catalogue of Microorganisms (GCM) 10K type strain sequencing project: providing services to taxonomists for standard genome sequencing and annotation.</title>
        <authorList>
            <consortium name="The Broad Institute Genomics Platform"/>
            <consortium name="The Broad Institute Genome Sequencing Center for Infectious Disease"/>
            <person name="Wu L."/>
            <person name="Ma J."/>
        </authorList>
    </citation>
    <scope>NUCLEOTIDE SEQUENCE [LARGE SCALE GENOMIC DNA]</scope>
    <source>
        <strain evidence="2 3">JCM 14718</strain>
    </source>
</reference>
<keyword evidence="3" id="KW-1185">Reference proteome</keyword>
<comment type="caution">
    <text evidence="2">The sequence shown here is derived from an EMBL/GenBank/DDBJ whole genome shotgun (WGS) entry which is preliminary data.</text>
</comment>
<dbReference type="Proteomes" id="UP001500618">
    <property type="component" value="Unassembled WGS sequence"/>
</dbReference>
<protein>
    <submittedName>
        <fullName evidence="2">Uncharacterized protein</fullName>
    </submittedName>
</protein>
<keyword evidence="1" id="KW-0812">Transmembrane</keyword>